<dbReference type="GO" id="GO:0016787">
    <property type="term" value="F:hydrolase activity"/>
    <property type="evidence" value="ECO:0007669"/>
    <property type="project" value="InterPro"/>
</dbReference>
<organism evidence="1 2">
    <name type="scientific">Rugamonas rubra</name>
    <dbReference type="NCBI Taxonomy" id="758825"/>
    <lineage>
        <taxon>Bacteria</taxon>
        <taxon>Pseudomonadati</taxon>
        <taxon>Pseudomonadota</taxon>
        <taxon>Betaproteobacteria</taxon>
        <taxon>Burkholderiales</taxon>
        <taxon>Oxalobacteraceae</taxon>
        <taxon>Telluria group</taxon>
        <taxon>Rugamonas</taxon>
    </lineage>
</organism>
<name>A0A1I4JL44_9BURK</name>
<dbReference type="InterPro" id="IPR010662">
    <property type="entry name" value="RBBP9/YdeN"/>
</dbReference>
<evidence type="ECO:0008006" key="3">
    <source>
        <dbReference type="Google" id="ProtNLM"/>
    </source>
</evidence>
<dbReference type="InterPro" id="IPR029058">
    <property type="entry name" value="AB_hydrolase_fold"/>
</dbReference>
<accession>A0A1I4JL44</accession>
<reference evidence="1 2" key="1">
    <citation type="submission" date="2016-10" db="EMBL/GenBank/DDBJ databases">
        <authorList>
            <person name="de Groot N.N."/>
        </authorList>
    </citation>
    <scope>NUCLEOTIDE SEQUENCE [LARGE SCALE GENOMIC DNA]</scope>
    <source>
        <strain evidence="1 2">ATCC 43154</strain>
    </source>
</reference>
<dbReference type="STRING" id="758825.SAMN02982985_01076"/>
<sequence length="188" mass="20613">MSASLLSQFRVLVAPGLHNSGKEHWQSRWQRLYSSFERVEQDDWERPDLLRWSARLDQVRRADRRPTLIVAHSFGSLATAHSVAADPSGVAGVLLVAPADPDKFGVAALLPQGPLPCPSIMIGSRDDPWMTAERAALWAARWGSDFIDGGALGHINAESGLGDWLDGQRQLQLLAQRARQAGNVVQFA</sequence>
<dbReference type="AlphaFoldDB" id="A0A1I4JL44"/>
<dbReference type="Pfam" id="PF06821">
    <property type="entry name" value="Ser_hydrolase"/>
    <property type="match status" value="1"/>
</dbReference>
<dbReference type="OrthoDB" id="9804993at2"/>
<protein>
    <recommendedName>
        <fullName evidence="3">Alpha/beta hydrolase family protein</fullName>
    </recommendedName>
</protein>
<dbReference type="SUPFAM" id="SSF53474">
    <property type="entry name" value="alpha/beta-Hydrolases"/>
    <property type="match status" value="1"/>
</dbReference>
<gene>
    <name evidence="1" type="ORF">SAMN02982985_01076</name>
</gene>
<dbReference type="Gene3D" id="3.40.50.1820">
    <property type="entry name" value="alpha/beta hydrolase"/>
    <property type="match status" value="1"/>
</dbReference>
<dbReference type="Proteomes" id="UP000199470">
    <property type="component" value="Unassembled WGS sequence"/>
</dbReference>
<keyword evidence="2" id="KW-1185">Reference proteome</keyword>
<evidence type="ECO:0000313" key="1">
    <source>
        <dbReference type="EMBL" id="SFL67204.1"/>
    </source>
</evidence>
<dbReference type="EMBL" id="FOTW01000006">
    <property type="protein sequence ID" value="SFL67204.1"/>
    <property type="molecule type" value="Genomic_DNA"/>
</dbReference>
<proteinExistence type="predicted"/>
<dbReference type="RefSeq" id="WP_093384697.1">
    <property type="nucleotide sequence ID" value="NZ_FOTW01000006.1"/>
</dbReference>
<evidence type="ECO:0000313" key="2">
    <source>
        <dbReference type="Proteomes" id="UP000199470"/>
    </source>
</evidence>